<protein>
    <submittedName>
        <fullName evidence="1">Uncharacterized protein</fullName>
    </submittedName>
</protein>
<dbReference type="OrthoDB" id="9837923at2"/>
<gene>
    <name evidence="1" type="ORF">ES674_05200</name>
</gene>
<comment type="caution">
    <text evidence="1">The sequence shown here is derived from an EMBL/GenBank/DDBJ whole genome shotgun (WGS) entry which is preliminary data.</text>
</comment>
<keyword evidence="2" id="KW-1185">Reference proteome</keyword>
<dbReference type="Proteomes" id="UP000323720">
    <property type="component" value="Unassembled WGS sequence"/>
</dbReference>
<name>A0A5D0RCQ7_9FLAO</name>
<evidence type="ECO:0000313" key="2">
    <source>
        <dbReference type="Proteomes" id="UP000323720"/>
    </source>
</evidence>
<sequence length="165" mass="19388">MKISKPFESILDSYATESAKLYSVVSSLFNYPEIGEDEDLEGRLYATAFAYLCHDYLIASIELYRFEDFDGFVENMNFIPDELELLNLKEQSITIDWVPEDFSEVVWALIQDYQLKIVKDIHMVFGSQKLKMRLFSSIFKMADDQYMPDLNMNTIEFFNSNFNIK</sequence>
<evidence type="ECO:0000313" key="1">
    <source>
        <dbReference type="EMBL" id="TYB79173.1"/>
    </source>
</evidence>
<organism evidence="1 2">
    <name type="scientific">Bizionia myxarmorum</name>
    <dbReference type="NCBI Taxonomy" id="291186"/>
    <lineage>
        <taxon>Bacteria</taxon>
        <taxon>Pseudomonadati</taxon>
        <taxon>Bacteroidota</taxon>
        <taxon>Flavobacteriia</taxon>
        <taxon>Flavobacteriales</taxon>
        <taxon>Flavobacteriaceae</taxon>
        <taxon>Bizionia</taxon>
    </lineage>
</organism>
<accession>A0A5D0RCQ7</accession>
<dbReference type="RefSeq" id="WP_148402910.1">
    <property type="nucleotide sequence ID" value="NZ_VSKK01000001.1"/>
</dbReference>
<reference evidence="1 2" key="1">
    <citation type="submission" date="2019-08" db="EMBL/GenBank/DDBJ databases">
        <title>Genomes of Antarctic Bizionia species.</title>
        <authorList>
            <person name="Bowman J.P."/>
        </authorList>
    </citation>
    <scope>NUCLEOTIDE SEQUENCE [LARGE SCALE GENOMIC DNA]</scope>
    <source>
        <strain evidence="1 2">ADA-4</strain>
    </source>
</reference>
<dbReference type="EMBL" id="VSKK01000001">
    <property type="protein sequence ID" value="TYB79173.1"/>
    <property type="molecule type" value="Genomic_DNA"/>
</dbReference>
<proteinExistence type="predicted"/>
<dbReference type="AlphaFoldDB" id="A0A5D0RCQ7"/>